<dbReference type="Proteomes" id="UP000315377">
    <property type="component" value="Chromosome"/>
</dbReference>
<gene>
    <name evidence="2" type="ORF">FLT43_02630</name>
    <name evidence="1" type="ORF">M5W83_27860</name>
</gene>
<organism evidence="2 3">
    <name type="scientific">Paenibacillus thiaminolyticus</name>
    <name type="common">Bacillus thiaminolyticus</name>
    <dbReference type="NCBI Taxonomy" id="49283"/>
    <lineage>
        <taxon>Bacteria</taxon>
        <taxon>Bacillati</taxon>
        <taxon>Bacillota</taxon>
        <taxon>Bacilli</taxon>
        <taxon>Bacillales</taxon>
        <taxon>Paenibacillaceae</taxon>
        <taxon>Paenibacillus</taxon>
    </lineage>
</organism>
<sequence>MNSYISIIEDKFVIDPTAKNVVEPKIYEHFKAGVDKLNNAIHEGFIIMEKGQKRGNANEFTTNAFSNTYWWGAL</sequence>
<evidence type="ECO:0000313" key="1">
    <source>
        <dbReference type="EMBL" id="MCY9610966.1"/>
    </source>
</evidence>
<dbReference type="EMBL" id="JAMDMM010000068">
    <property type="protein sequence ID" value="MCY9610966.1"/>
    <property type="molecule type" value="Genomic_DNA"/>
</dbReference>
<dbReference type="EMBL" id="CP041405">
    <property type="protein sequence ID" value="QDM42517.1"/>
    <property type="molecule type" value="Genomic_DNA"/>
</dbReference>
<dbReference type="RefSeq" id="WP_087443469.1">
    <property type="nucleotide sequence ID" value="NZ_CABMNB010000036.1"/>
</dbReference>
<accession>A0AAP9IZQ9</accession>
<proteinExistence type="predicted"/>
<keyword evidence="4" id="KW-1185">Reference proteome</keyword>
<evidence type="ECO:0000313" key="2">
    <source>
        <dbReference type="EMBL" id="QDM42517.1"/>
    </source>
</evidence>
<evidence type="ECO:0000313" key="3">
    <source>
        <dbReference type="Proteomes" id="UP000315377"/>
    </source>
</evidence>
<dbReference type="AlphaFoldDB" id="A0AAP9IZQ9"/>
<evidence type="ECO:0000313" key="4">
    <source>
        <dbReference type="Proteomes" id="UP001209276"/>
    </source>
</evidence>
<dbReference type="Proteomes" id="UP001209276">
    <property type="component" value="Unassembled WGS sequence"/>
</dbReference>
<protein>
    <submittedName>
        <fullName evidence="2">Uncharacterized protein</fullName>
    </submittedName>
</protein>
<name>A0AAP9IZQ9_PANTH</name>
<reference evidence="1 4" key="2">
    <citation type="submission" date="2022-05" db="EMBL/GenBank/DDBJ databases">
        <title>Genome Sequencing of Bee-Associated Microbes.</title>
        <authorList>
            <person name="Dunlap C."/>
        </authorList>
    </citation>
    <scope>NUCLEOTIDE SEQUENCE [LARGE SCALE GENOMIC DNA]</scope>
    <source>
        <strain evidence="1 4">NRRL B-14613</strain>
    </source>
</reference>
<dbReference type="GeneID" id="76994875"/>
<reference evidence="2 3" key="1">
    <citation type="submission" date="2019-07" db="EMBL/GenBank/DDBJ databases">
        <title>Paenibacillus thiaminolyticus NRRL B-4156.</title>
        <authorList>
            <person name="Hehnly C."/>
            <person name="Zhang L."/>
        </authorList>
    </citation>
    <scope>NUCLEOTIDE SEQUENCE [LARGE SCALE GENOMIC DNA]</scope>
    <source>
        <strain evidence="2 3">NRRL B-4156</strain>
    </source>
</reference>